<feature type="region of interest" description="Disordered" evidence="1">
    <location>
        <begin position="532"/>
        <end position="605"/>
    </location>
</feature>
<proteinExistence type="predicted"/>
<feature type="region of interest" description="Disordered" evidence="1">
    <location>
        <begin position="732"/>
        <end position="913"/>
    </location>
</feature>
<feature type="region of interest" description="Disordered" evidence="1">
    <location>
        <begin position="244"/>
        <end position="322"/>
    </location>
</feature>
<evidence type="ECO:0000256" key="1">
    <source>
        <dbReference type="SAM" id="MobiDB-lite"/>
    </source>
</evidence>
<feature type="compositionally biased region" description="Polar residues" evidence="1">
    <location>
        <begin position="488"/>
        <end position="499"/>
    </location>
</feature>
<feature type="compositionally biased region" description="Pro residues" evidence="1">
    <location>
        <begin position="744"/>
        <end position="753"/>
    </location>
</feature>
<organism evidence="2 3">
    <name type="scientific">Postia placenta MAD-698-R-SB12</name>
    <dbReference type="NCBI Taxonomy" id="670580"/>
    <lineage>
        <taxon>Eukaryota</taxon>
        <taxon>Fungi</taxon>
        <taxon>Dikarya</taxon>
        <taxon>Basidiomycota</taxon>
        <taxon>Agaricomycotina</taxon>
        <taxon>Agaricomycetes</taxon>
        <taxon>Polyporales</taxon>
        <taxon>Adustoporiaceae</taxon>
        <taxon>Rhodonia</taxon>
    </lineage>
</organism>
<dbReference type="AlphaFoldDB" id="A0A1X6MRA8"/>
<feature type="compositionally biased region" description="Polar residues" evidence="1">
    <location>
        <begin position="583"/>
        <end position="599"/>
    </location>
</feature>
<gene>
    <name evidence="2" type="ORF">POSPLADRAFT_1036275</name>
</gene>
<sequence length="1116" mass="117999">MDISNCHGNVNNTVNPAQLAGSFHLGSWIIKQTYKGELKGNDEKVDASRPSAHPDTDLLAFTRDGSLKCATPPGARVWCLLAVECAGWLSLRDGAPGAVASSPTSAVLFLGLCHRAAYVMRHDATEAAALGLLGLNASFDTLSTVPLKRKAMGESAGNRLDDDEDTSDSINCICGFTYDDGFSIGVREGASAREEDEHLGECIRRRVDLGPLVGRERGFRTRERVPSSGGMTGVEMVPPPRALVAPRLQERQTSEGGRGRFAGHGRAVTQPERESKTKAAPRASSVPPAHHARDRKGKSGAVPAAVEDKDNAMEVDEQEKEERLPPKLRKGWIRKSIETLRDVYQRDAGDALTVSHNEVGAAGERDDTRMDMDEVAFDPREMPPPPLPLPHAVSHQSLSPRLSILSSTSPARALLNLTPTDGQISPSTSFANLSLLSPSLASPLSFSSASRRSSSPAASANVHVLPQTVPAELSLHQLSYTTAELSLTPTEDTHSQAVTRTPPPVADPAASLSSSSPRLLSRVTIKFSSPALEYSPDKHDTNPVDATDLPAQLSHDPDTVASVEPHRGTIDARPSAEADVKSVVSSGTPPSVDGTSSPAPSLPAVTSPLKVKMSLKDFAMRRKKQRQEQTQTSPSVAPTPLEHASSNDVTRVVESPHICTHEQVPPASPDCARPSASLCTAPDPPLPTREASPLPVPEWARIVELPEDLDTRLSTPVSLHAKVELLEQGLPSAAVDNRSRSLTPLPPEPPPLPSETAKRSTSPDEGTISTDPKTFPIRSQEPAHRTIQEDGEILSPPPPKAPSYLARSRSPPTHPRSFHSSGAEPSHLPPRRPLYPAPHRAMQNTAPPSRPLPSGPRALRTPNYPTYPPTLSIRAPPGVPRGPSADRDRPEWDRERGWPGHARGRGRGMSGGWMRPGTNYSLLQSADKTLGGGVQPGHPARRTTVQPVLVSMFMDQAANNDRFAYCENAVISFKSSSTHTRTRTTPAAPPSTSCALSSSTTPGSSGPAKPTSSLPSSSAPGSSSSSSAGQSTRTPPSPSSVVTTVETRMMVSGVATSVALVTKVAVPYVSSPFASASTSATVITIGTATGGHEMSTGAVVGGALGLIALLVAARCA</sequence>
<name>A0A1X6MRA8_9APHY</name>
<feature type="compositionally biased region" description="Pro residues" evidence="1">
    <location>
        <begin position="827"/>
        <end position="836"/>
    </location>
</feature>
<dbReference type="GeneID" id="36322091"/>
<protein>
    <submittedName>
        <fullName evidence="2">Uncharacterized protein</fullName>
    </submittedName>
</protein>
<dbReference type="Proteomes" id="UP000194127">
    <property type="component" value="Unassembled WGS sequence"/>
</dbReference>
<reference evidence="2 3" key="1">
    <citation type="submission" date="2017-04" db="EMBL/GenBank/DDBJ databases">
        <title>Genome Sequence of the Model Brown-Rot Fungus Postia placenta SB12.</title>
        <authorList>
            <consortium name="DOE Joint Genome Institute"/>
            <person name="Gaskell J."/>
            <person name="Kersten P."/>
            <person name="Larrondo L.F."/>
            <person name="Canessa P."/>
            <person name="Martinez D."/>
            <person name="Hibbett D."/>
            <person name="Schmoll M."/>
            <person name="Kubicek C.P."/>
            <person name="Martinez A.T."/>
            <person name="Yadav J."/>
            <person name="Master E."/>
            <person name="Magnuson J.K."/>
            <person name="James T."/>
            <person name="Yaver D."/>
            <person name="Berka R."/>
            <person name="Labutti K."/>
            <person name="Lipzen A."/>
            <person name="Aerts A."/>
            <person name="Barry K."/>
            <person name="Henrissat B."/>
            <person name="Blanchette R."/>
            <person name="Grigoriev I."/>
            <person name="Cullen D."/>
        </authorList>
    </citation>
    <scope>NUCLEOTIDE SEQUENCE [LARGE SCALE GENOMIC DNA]</scope>
    <source>
        <strain evidence="2 3">MAD-698-R-SB12</strain>
    </source>
</reference>
<feature type="compositionally biased region" description="Basic and acidic residues" evidence="1">
    <location>
        <begin position="884"/>
        <end position="898"/>
    </location>
</feature>
<feature type="compositionally biased region" description="Low complexity" evidence="1">
    <location>
        <begin position="975"/>
        <end position="1031"/>
    </location>
</feature>
<feature type="region of interest" description="Disordered" evidence="1">
    <location>
        <begin position="664"/>
        <end position="693"/>
    </location>
</feature>
<dbReference type="EMBL" id="KZ110604">
    <property type="protein sequence ID" value="OSX58703.1"/>
    <property type="molecule type" value="Genomic_DNA"/>
</dbReference>
<evidence type="ECO:0000313" key="3">
    <source>
        <dbReference type="Proteomes" id="UP000194127"/>
    </source>
</evidence>
<evidence type="ECO:0000313" key="2">
    <source>
        <dbReference type="EMBL" id="OSX58703.1"/>
    </source>
</evidence>
<feature type="region of interest" description="Disordered" evidence="1">
    <location>
        <begin position="975"/>
        <end position="1041"/>
    </location>
</feature>
<dbReference type="RefSeq" id="XP_024335497.1">
    <property type="nucleotide sequence ID" value="XM_024477141.1"/>
</dbReference>
<feature type="compositionally biased region" description="Basic and acidic residues" evidence="1">
    <location>
        <begin position="564"/>
        <end position="580"/>
    </location>
</feature>
<feature type="compositionally biased region" description="Polar residues" evidence="1">
    <location>
        <begin position="763"/>
        <end position="772"/>
    </location>
</feature>
<dbReference type="STRING" id="670580.A0A1X6MRA8"/>
<feature type="region of interest" description="Disordered" evidence="1">
    <location>
        <begin position="488"/>
        <end position="515"/>
    </location>
</feature>
<dbReference type="OrthoDB" id="79252at2759"/>
<keyword evidence="3" id="KW-1185">Reference proteome</keyword>
<feature type="region of interest" description="Disordered" evidence="1">
    <location>
        <begin position="620"/>
        <end position="645"/>
    </location>
</feature>
<accession>A0A1X6MRA8</accession>